<dbReference type="Gene3D" id="3.30.1540.20">
    <property type="entry name" value="MutL, C-terminal domain, dimerisation subdomain"/>
    <property type="match status" value="1"/>
</dbReference>
<proteinExistence type="predicted"/>
<evidence type="ECO:0000313" key="2">
    <source>
        <dbReference type="EMBL" id="SQI27658.1"/>
    </source>
</evidence>
<sequence length="186" mass="20029">MFIPPNTKCAFHQSRLVHDFIYQGVLSVLQQQTETTLPLEEIAPAPRHVPENRIAAGRNHFAEPVVPTAAREPATPRYSGGASGGSGGRQSVGGWSHAQPGYQKQQGEVYRALLQTAAASSTPEPVAPVLDGHSQSFGRVLTIVGGDCALLEHGGNIQLLSLPVAERCCVRRSLRRGKVRFARSRC</sequence>
<feature type="region of interest" description="Disordered" evidence="1">
    <location>
        <begin position="70"/>
        <end position="100"/>
    </location>
</feature>
<protein>
    <submittedName>
        <fullName evidence="2">DNA mismatch repair protein MutL</fullName>
    </submittedName>
</protein>
<dbReference type="InterPro" id="IPR042120">
    <property type="entry name" value="MutL_C_dimsub"/>
</dbReference>
<dbReference type="AlphaFoldDB" id="A0A2X4TY35"/>
<gene>
    <name evidence="2" type="primary">mutL_2</name>
    <name evidence="2" type="ORF">NCTC7307_05060</name>
</gene>
<dbReference type="EMBL" id="LS483466">
    <property type="protein sequence ID" value="SQI27658.1"/>
    <property type="molecule type" value="Genomic_DNA"/>
</dbReference>
<reference evidence="2 3" key="1">
    <citation type="submission" date="2018-06" db="EMBL/GenBank/DDBJ databases">
        <authorList>
            <consortium name="Pathogen Informatics"/>
            <person name="Doyle S."/>
        </authorList>
    </citation>
    <scope>NUCLEOTIDE SEQUENCE [LARGE SCALE GENOMIC DNA]</scope>
    <source>
        <strain evidence="2 3">NCTC7307</strain>
    </source>
</reference>
<keyword evidence="3" id="KW-1185">Reference proteome</keyword>
<name>A0A2X4TY35_SALER</name>
<evidence type="ECO:0000313" key="3">
    <source>
        <dbReference type="Proteomes" id="UP000248731"/>
    </source>
</evidence>
<dbReference type="Proteomes" id="UP000248731">
    <property type="component" value="Chromosome 1"/>
</dbReference>
<evidence type="ECO:0000256" key="1">
    <source>
        <dbReference type="SAM" id="MobiDB-lite"/>
    </source>
</evidence>
<accession>A0A2X4TY35</accession>
<feature type="compositionally biased region" description="Gly residues" evidence="1">
    <location>
        <begin position="81"/>
        <end position="91"/>
    </location>
</feature>
<organism evidence="2 3">
    <name type="scientific">Salmonella enterica subsp. arizonae</name>
    <dbReference type="NCBI Taxonomy" id="59203"/>
    <lineage>
        <taxon>Bacteria</taxon>
        <taxon>Pseudomonadati</taxon>
        <taxon>Pseudomonadota</taxon>
        <taxon>Gammaproteobacteria</taxon>
        <taxon>Enterobacterales</taxon>
        <taxon>Enterobacteriaceae</taxon>
        <taxon>Salmonella</taxon>
    </lineage>
</organism>